<comment type="caution">
    <text evidence="4">The sequence shown here is derived from an EMBL/GenBank/DDBJ whole genome shotgun (WGS) entry which is preliminary data.</text>
</comment>
<name>A0A094R2L8_9ZZZZ</name>
<evidence type="ECO:0000256" key="2">
    <source>
        <dbReference type="SAM" id="Phobius"/>
    </source>
</evidence>
<feature type="transmembrane region" description="Helical" evidence="2">
    <location>
        <begin position="132"/>
        <end position="151"/>
    </location>
</feature>
<dbReference type="PANTHER" id="PTHR30487:SF0">
    <property type="entry name" value="PREPILIN LEADER PEPTIDASE_N-METHYLTRANSFERASE-RELATED"/>
    <property type="match status" value="1"/>
</dbReference>
<dbReference type="PANTHER" id="PTHR30487">
    <property type="entry name" value="TYPE 4 PREPILIN-LIKE PROTEINS LEADER PEPTIDE-PROCESSING ENZYME"/>
    <property type="match status" value="1"/>
</dbReference>
<keyword evidence="2" id="KW-1133">Transmembrane helix</keyword>
<comment type="similarity">
    <text evidence="1">Belongs to the peptidase A24 family.</text>
</comment>
<feature type="transmembrane region" description="Helical" evidence="2">
    <location>
        <begin position="31"/>
        <end position="50"/>
    </location>
</feature>
<dbReference type="AlphaFoldDB" id="A0A094R2L8"/>
<feature type="transmembrane region" description="Helical" evidence="2">
    <location>
        <begin position="6"/>
        <end position="24"/>
    </location>
</feature>
<dbReference type="InterPro" id="IPR000045">
    <property type="entry name" value="Prepilin_IV_endopep_pep"/>
</dbReference>
<accession>A0A094R2L8</accession>
<dbReference type="EMBL" id="JNSL01000011">
    <property type="protein sequence ID" value="KGA21226.1"/>
    <property type="molecule type" value="Genomic_DNA"/>
</dbReference>
<gene>
    <name evidence="4" type="ORF">GM51_3215</name>
</gene>
<dbReference type="GO" id="GO:0006465">
    <property type="term" value="P:signal peptide processing"/>
    <property type="evidence" value="ECO:0007669"/>
    <property type="project" value="TreeGrafter"/>
</dbReference>
<dbReference type="GO" id="GO:0004190">
    <property type="term" value="F:aspartic-type endopeptidase activity"/>
    <property type="evidence" value="ECO:0007669"/>
    <property type="project" value="InterPro"/>
</dbReference>
<feature type="domain" description="Prepilin type IV endopeptidase peptidase" evidence="3">
    <location>
        <begin position="9"/>
        <end position="120"/>
    </location>
</feature>
<dbReference type="Gene3D" id="1.20.120.1220">
    <property type="match status" value="1"/>
</dbReference>
<evidence type="ECO:0000313" key="4">
    <source>
        <dbReference type="EMBL" id="KGA21226.1"/>
    </source>
</evidence>
<dbReference type="Pfam" id="PF01478">
    <property type="entry name" value="Peptidase_A24"/>
    <property type="match status" value="1"/>
</dbReference>
<protein>
    <recommendedName>
        <fullName evidence="3">Prepilin type IV endopeptidase peptidase domain-containing protein</fullName>
    </recommendedName>
</protein>
<feature type="transmembrane region" description="Helical" evidence="2">
    <location>
        <begin position="105"/>
        <end position="125"/>
    </location>
</feature>
<organism evidence="4">
    <name type="scientific">freshwater metagenome</name>
    <dbReference type="NCBI Taxonomy" id="449393"/>
    <lineage>
        <taxon>unclassified sequences</taxon>
        <taxon>metagenomes</taxon>
        <taxon>ecological metagenomes</taxon>
    </lineage>
</organism>
<proteinExistence type="inferred from homology"/>
<dbReference type="GO" id="GO:0005886">
    <property type="term" value="C:plasma membrane"/>
    <property type="evidence" value="ECO:0007669"/>
    <property type="project" value="TreeGrafter"/>
</dbReference>
<feature type="transmembrane region" description="Helical" evidence="2">
    <location>
        <begin position="56"/>
        <end position="75"/>
    </location>
</feature>
<evidence type="ECO:0000256" key="1">
    <source>
        <dbReference type="ARBA" id="ARBA00005801"/>
    </source>
</evidence>
<sequence length="152" mass="16531">MLENLPLAVLILFGLWLSIIDIRSHRLPNQVVAAMTLISFSLQALIAVIQSQMDRLISALATALATTLVYLLLYMCSRGSMGMGDVKFAFPLGLAIGWYNPEQWLSAIFLTFCLAGIVALTGIALKRTSWKSALALGPYMFIASGFVCVISN</sequence>
<keyword evidence="2" id="KW-0812">Transmembrane</keyword>
<evidence type="ECO:0000259" key="3">
    <source>
        <dbReference type="Pfam" id="PF01478"/>
    </source>
</evidence>
<dbReference type="InterPro" id="IPR050882">
    <property type="entry name" value="Prepilin_peptidase/N-MTase"/>
</dbReference>
<keyword evidence="2" id="KW-0472">Membrane</keyword>
<reference evidence="4" key="1">
    <citation type="submission" date="2014-06" db="EMBL/GenBank/DDBJ databases">
        <title>Key roles for freshwater Actinobacteria revealed by deep metagenomic sequencing.</title>
        <authorList>
            <person name="Ghai R."/>
            <person name="Mizuno C.M."/>
            <person name="Picazo A."/>
            <person name="Camacho A."/>
            <person name="Rodriguez-Valera F."/>
        </authorList>
    </citation>
    <scope>NUCLEOTIDE SEQUENCE</scope>
</reference>